<dbReference type="OrthoDB" id="352883at2"/>
<keyword evidence="9" id="KW-0614">Plasmid</keyword>
<dbReference type="InterPro" id="IPR000680">
    <property type="entry name" value="Borrelia_lipo"/>
</dbReference>
<evidence type="ECO:0000256" key="2">
    <source>
        <dbReference type="ARBA" id="ARBA00004459"/>
    </source>
</evidence>
<keyword evidence="3 8" id="KW-0732">Signal</keyword>
<dbReference type="PROSITE" id="PS51257">
    <property type="entry name" value="PROKAR_LIPOPROTEIN"/>
    <property type="match status" value="1"/>
</dbReference>
<sequence>MKINIKNIKVKSICATLFIFLFLSCNSGIEELENKNNFFSSLANLRQDFLDVFTYFGDIVTDSLGIKAETKKDDIGGYFSKIESTMKNVQDKLKNVAEKYGHYPKVKEKVAQFIEQLVKIEEGAKEASKVEEGAELLGNMEAKNSGGKPGEVDKLIKAIQTIVNVVLAKGNPEAGNNLKAKDGQTPRANNNDSAGNLFANNQAGTAHANAKEAATDAAKAVGAVTGADILKAIVKEGGAAATLAKNNTTHDSVNAVADANDAVVAGAIALRAMTKNGKFAGNTSAENAVAIVKNAAASAVNKTLSTLVIAIRNTVDTALKAISEALAAIKQGDMSADTSESGNTK</sequence>
<keyword evidence="6 8" id="KW-0998">Cell outer membrane</keyword>
<dbReference type="Pfam" id="PF00921">
    <property type="entry name" value="Lipoprotein_2"/>
    <property type="match status" value="1"/>
</dbReference>
<protein>
    <recommendedName>
        <fullName evidence="8">Variable large protein</fullName>
    </recommendedName>
</protein>
<dbReference type="RefSeq" id="WP_025408969.1">
    <property type="nucleotide sequence ID" value="NZ_CP005774.1"/>
</dbReference>
<proteinExistence type="predicted"/>
<keyword evidence="5 8" id="KW-0564">Palmitate</keyword>
<geneLocation type="plasmid" evidence="9">
    <name>unnamed</name>
</geneLocation>
<evidence type="ECO:0000256" key="4">
    <source>
        <dbReference type="ARBA" id="ARBA00023136"/>
    </source>
</evidence>
<evidence type="ECO:0000256" key="8">
    <source>
        <dbReference type="RuleBase" id="RU363105"/>
    </source>
</evidence>
<dbReference type="HOGENOM" id="CLU_054711_0_0_12"/>
<gene>
    <name evidence="9" type="ORF">BCO_0125319</name>
</gene>
<evidence type="ECO:0000256" key="7">
    <source>
        <dbReference type="ARBA" id="ARBA00023288"/>
    </source>
</evidence>
<keyword evidence="7 8" id="KW-0449">Lipoprotein</keyword>
<comment type="function">
    <text evidence="1 8">The Vlp and Vsp proteins are antigenically distinct proteins, only one vlp or vsp gene is transcriptionally active at any one time. Switching between these genes is a mechanism of host immune response evasion.</text>
</comment>
<dbReference type="SUPFAM" id="SSF74748">
    <property type="entry name" value="Variable surface antigen VlsE"/>
    <property type="match status" value="1"/>
</dbReference>
<dbReference type="GO" id="GO:0009279">
    <property type="term" value="C:cell outer membrane"/>
    <property type="evidence" value="ECO:0007669"/>
    <property type="project" value="UniProtKB-SubCell"/>
</dbReference>
<accession>W5SX88</accession>
<evidence type="ECO:0000313" key="9">
    <source>
        <dbReference type="EMBL" id="AHH11799.1"/>
    </source>
</evidence>
<feature type="signal peptide" evidence="8">
    <location>
        <begin position="1"/>
        <end position="27"/>
    </location>
</feature>
<reference evidence="9" key="1">
    <citation type="submission" date="2013-04" db="EMBL/GenBank/DDBJ databases">
        <title>Comparative Genomics of Relapsing Fever Spirochetes.</title>
        <authorList>
            <person name="Schwan T.G."/>
            <person name="Raffel S.J."/>
            <person name="Porcella S.F."/>
            <person name="Martens C.A."/>
            <person name="Bruno D.P."/>
            <person name="Ricklefs S.M."/>
            <person name="Barbian K.B."/>
        </authorList>
    </citation>
    <scope>NUCLEOTIDE SEQUENCE</scope>
    <source>
        <strain evidence="9">Co53</strain>
        <plasmid evidence="9">unnamed</plasmid>
    </source>
</reference>
<evidence type="ECO:0000256" key="3">
    <source>
        <dbReference type="ARBA" id="ARBA00022729"/>
    </source>
</evidence>
<name>W5SX88_9SPIR</name>
<dbReference type="EMBL" id="CP005774">
    <property type="protein sequence ID" value="AHH11799.1"/>
    <property type="molecule type" value="Genomic_DNA"/>
</dbReference>
<dbReference type="AlphaFoldDB" id="W5SX88"/>
<keyword evidence="4 8" id="KW-0472">Membrane</keyword>
<evidence type="ECO:0000256" key="5">
    <source>
        <dbReference type="ARBA" id="ARBA00023139"/>
    </source>
</evidence>
<evidence type="ECO:0000256" key="1">
    <source>
        <dbReference type="ARBA" id="ARBA00003932"/>
    </source>
</evidence>
<feature type="chain" id="PRO_5008452755" description="Variable large protein" evidence="8">
    <location>
        <begin position="28"/>
        <end position="345"/>
    </location>
</feature>
<organism evidence="9">
    <name type="scientific">Borrelia coriaceae ATCC 43381</name>
    <dbReference type="NCBI Taxonomy" id="1408429"/>
    <lineage>
        <taxon>Bacteria</taxon>
        <taxon>Pseudomonadati</taxon>
        <taxon>Spirochaetota</taxon>
        <taxon>Spirochaetia</taxon>
        <taxon>Spirochaetales</taxon>
        <taxon>Borreliaceae</taxon>
        <taxon>Borrelia</taxon>
    </lineage>
</organism>
<evidence type="ECO:0000256" key="6">
    <source>
        <dbReference type="ARBA" id="ARBA00023237"/>
    </source>
</evidence>
<comment type="subcellular location">
    <subcellularLocation>
        <location evidence="2 8">Cell outer membrane</location>
        <topology evidence="2 8">Lipid-anchor</topology>
    </subcellularLocation>
</comment>